<dbReference type="GO" id="GO:0003677">
    <property type="term" value="F:DNA binding"/>
    <property type="evidence" value="ECO:0007669"/>
    <property type="project" value="InterPro"/>
</dbReference>
<dbReference type="InterPro" id="IPR010982">
    <property type="entry name" value="Lambda_DNA-bd_dom_sf"/>
</dbReference>
<dbReference type="EMBL" id="BART01005761">
    <property type="protein sequence ID" value="GAG69989.1"/>
    <property type="molecule type" value="Genomic_DNA"/>
</dbReference>
<comment type="caution">
    <text evidence="1">The sequence shown here is derived from an EMBL/GenBank/DDBJ whole genome shotgun (WGS) entry which is preliminary data.</text>
</comment>
<organism evidence="1">
    <name type="scientific">marine sediment metagenome</name>
    <dbReference type="NCBI Taxonomy" id="412755"/>
    <lineage>
        <taxon>unclassified sequences</taxon>
        <taxon>metagenomes</taxon>
        <taxon>ecological metagenomes</taxon>
    </lineage>
</organism>
<dbReference type="SUPFAM" id="SSF47413">
    <property type="entry name" value="lambda repressor-like DNA-binding domains"/>
    <property type="match status" value="1"/>
</dbReference>
<reference evidence="1" key="1">
    <citation type="journal article" date="2014" name="Front. Microbiol.">
        <title>High frequency of phylogenetically diverse reductive dehalogenase-homologous genes in deep subseafloor sedimentary metagenomes.</title>
        <authorList>
            <person name="Kawai M."/>
            <person name="Futagami T."/>
            <person name="Toyoda A."/>
            <person name="Takaki Y."/>
            <person name="Nishi S."/>
            <person name="Hori S."/>
            <person name="Arai W."/>
            <person name="Tsubouchi T."/>
            <person name="Morono Y."/>
            <person name="Uchiyama I."/>
            <person name="Ito T."/>
            <person name="Fujiyama A."/>
            <person name="Inagaki F."/>
            <person name="Takami H."/>
        </authorList>
    </citation>
    <scope>NUCLEOTIDE SEQUENCE</scope>
    <source>
        <strain evidence="1">Expedition CK06-06</strain>
    </source>
</reference>
<gene>
    <name evidence="1" type="ORF">S01H4_13049</name>
</gene>
<accession>X0ZKR8</accession>
<protein>
    <recommendedName>
        <fullName evidence="2">HTH cro/C1-type domain-containing protein</fullName>
    </recommendedName>
</protein>
<proteinExistence type="predicted"/>
<dbReference type="Gene3D" id="1.10.260.40">
    <property type="entry name" value="lambda repressor-like DNA-binding domains"/>
    <property type="match status" value="1"/>
</dbReference>
<dbReference type="AlphaFoldDB" id="X0ZKR8"/>
<evidence type="ECO:0000313" key="1">
    <source>
        <dbReference type="EMBL" id="GAG69989.1"/>
    </source>
</evidence>
<name>X0ZKR8_9ZZZZ</name>
<dbReference type="CDD" id="cd00093">
    <property type="entry name" value="HTH_XRE"/>
    <property type="match status" value="1"/>
</dbReference>
<dbReference type="InterPro" id="IPR001387">
    <property type="entry name" value="Cro/C1-type_HTH"/>
</dbReference>
<evidence type="ECO:0008006" key="2">
    <source>
        <dbReference type="Google" id="ProtNLM"/>
    </source>
</evidence>
<sequence length="55" mass="6420">MQSSKFIRAIGKDIRIERNNKNISFVDLAKKSGVNKRKISDFEREGLNTTFKKVY</sequence>